<dbReference type="RefSeq" id="WP_106526966.1">
    <property type="nucleotide sequence ID" value="NZ_PYAW01000001.1"/>
</dbReference>
<protein>
    <submittedName>
        <fullName evidence="1">SnoaL-like polyketide cyclase</fullName>
    </submittedName>
</protein>
<dbReference type="Gene3D" id="3.10.450.50">
    <property type="match status" value="1"/>
</dbReference>
<dbReference type="InterPro" id="IPR032710">
    <property type="entry name" value="NTF2-like_dom_sf"/>
</dbReference>
<evidence type="ECO:0000313" key="2">
    <source>
        <dbReference type="Proteomes" id="UP000240971"/>
    </source>
</evidence>
<sequence>MTIQEQKDLINTFITEVWNQGNTTRLDHFLHPHFTDHSLPAQLPANATGLQQWVAMTHTSFKPETIIEEHLAEEGKNIIKIVMRMKHTGLWRGITATGLTVTTKGYRSFRFQDGRIIEHWALIDGNALEQGLKGIAHDCKIAE</sequence>
<dbReference type="InterPro" id="IPR009959">
    <property type="entry name" value="Cyclase_SnoaL-like"/>
</dbReference>
<dbReference type="GO" id="GO:0030638">
    <property type="term" value="P:polyketide metabolic process"/>
    <property type="evidence" value="ECO:0007669"/>
    <property type="project" value="InterPro"/>
</dbReference>
<accession>A0A2P8HU64</accession>
<comment type="caution">
    <text evidence="1">The sequence shown here is derived from an EMBL/GenBank/DDBJ whole genome shotgun (WGS) entry which is preliminary data.</text>
</comment>
<name>A0A2P8HU64_CHINA</name>
<dbReference type="Proteomes" id="UP000240971">
    <property type="component" value="Unassembled WGS sequence"/>
</dbReference>
<gene>
    <name evidence="1" type="ORF">CLV51_1011088</name>
</gene>
<keyword evidence="2" id="KW-1185">Reference proteome</keyword>
<dbReference type="AlphaFoldDB" id="A0A2P8HU64"/>
<dbReference type="Pfam" id="PF07366">
    <property type="entry name" value="SnoaL"/>
    <property type="match status" value="1"/>
</dbReference>
<evidence type="ECO:0000313" key="1">
    <source>
        <dbReference type="EMBL" id="PSL49753.1"/>
    </source>
</evidence>
<dbReference type="OrthoDB" id="4774596at2"/>
<dbReference type="EMBL" id="PYAW01000001">
    <property type="protein sequence ID" value="PSL49753.1"/>
    <property type="molecule type" value="Genomic_DNA"/>
</dbReference>
<reference evidence="1 2" key="1">
    <citation type="submission" date="2018-03" db="EMBL/GenBank/DDBJ databases">
        <title>Genomic Encyclopedia of Archaeal and Bacterial Type Strains, Phase II (KMG-II): from individual species to whole genera.</title>
        <authorList>
            <person name="Goeker M."/>
        </authorList>
    </citation>
    <scope>NUCLEOTIDE SEQUENCE [LARGE SCALE GENOMIC DNA]</scope>
    <source>
        <strain evidence="1 2">DSM 24859</strain>
    </source>
</reference>
<organism evidence="1 2">
    <name type="scientific">Chitinophaga niastensis</name>
    <dbReference type="NCBI Taxonomy" id="536980"/>
    <lineage>
        <taxon>Bacteria</taxon>
        <taxon>Pseudomonadati</taxon>
        <taxon>Bacteroidota</taxon>
        <taxon>Chitinophagia</taxon>
        <taxon>Chitinophagales</taxon>
        <taxon>Chitinophagaceae</taxon>
        <taxon>Chitinophaga</taxon>
    </lineage>
</organism>
<proteinExistence type="predicted"/>
<dbReference type="SUPFAM" id="SSF54427">
    <property type="entry name" value="NTF2-like"/>
    <property type="match status" value="1"/>
</dbReference>